<organism evidence="2 3">
    <name type="scientific">Tetrahymena thermophila (strain SB210)</name>
    <dbReference type="NCBI Taxonomy" id="312017"/>
    <lineage>
        <taxon>Eukaryota</taxon>
        <taxon>Sar</taxon>
        <taxon>Alveolata</taxon>
        <taxon>Ciliophora</taxon>
        <taxon>Intramacronucleata</taxon>
        <taxon>Oligohymenophorea</taxon>
        <taxon>Hymenostomatida</taxon>
        <taxon>Tetrahymenina</taxon>
        <taxon>Tetrahymenidae</taxon>
        <taxon>Tetrahymena</taxon>
    </lineage>
</organism>
<name>I7M672_TETTS</name>
<feature type="compositionally biased region" description="Basic and acidic residues" evidence="1">
    <location>
        <begin position="65"/>
        <end position="81"/>
    </location>
</feature>
<dbReference type="RefSeq" id="XP_001032141.1">
    <property type="nucleotide sequence ID" value="XM_001032141.1"/>
</dbReference>
<protein>
    <submittedName>
        <fullName evidence="2">Uncharacterized protein</fullName>
    </submittedName>
</protein>
<reference evidence="3" key="1">
    <citation type="journal article" date="2006" name="PLoS Biol.">
        <title>Macronuclear genome sequence of the ciliate Tetrahymena thermophila, a model eukaryote.</title>
        <authorList>
            <person name="Eisen J.A."/>
            <person name="Coyne R.S."/>
            <person name="Wu M."/>
            <person name="Wu D."/>
            <person name="Thiagarajan M."/>
            <person name="Wortman J.R."/>
            <person name="Badger J.H."/>
            <person name="Ren Q."/>
            <person name="Amedeo P."/>
            <person name="Jones K.M."/>
            <person name="Tallon L.J."/>
            <person name="Delcher A.L."/>
            <person name="Salzberg S.L."/>
            <person name="Silva J.C."/>
            <person name="Haas B.J."/>
            <person name="Majoros W.H."/>
            <person name="Farzad M."/>
            <person name="Carlton J.M."/>
            <person name="Smith R.K. Jr."/>
            <person name="Garg J."/>
            <person name="Pearlman R.E."/>
            <person name="Karrer K.M."/>
            <person name="Sun L."/>
            <person name="Manning G."/>
            <person name="Elde N.C."/>
            <person name="Turkewitz A.P."/>
            <person name="Asai D.J."/>
            <person name="Wilkes D.E."/>
            <person name="Wang Y."/>
            <person name="Cai H."/>
            <person name="Collins K."/>
            <person name="Stewart B.A."/>
            <person name="Lee S.R."/>
            <person name="Wilamowska K."/>
            <person name="Weinberg Z."/>
            <person name="Ruzzo W.L."/>
            <person name="Wloga D."/>
            <person name="Gaertig J."/>
            <person name="Frankel J."/>
            <person name="Tsao C.-C."/>
            <person name="Gorovsky M.A."/>
            <person name="Keeling P.J."/>
            <person name="Waller R.F."/>
            <person name="Patron N.J."/>
            <person name="Cherry J.M."/>
            <person name="Stover N.A."/>
            <person name="Krieger C.J."/>
            <person name="del Toro C."/>
            <person name="Ryder H.F."/>
            <person name="Williamson S.C."/>
            <person name="Barbeau R.A."/>
            <person name="Hamilton E.P."/>
            <person name="Orias E."/>
        </authorList>
    </citation>
    <scope>NUCLEOTIDE SEQUENCE [LARGE SCALE GENOMIC DNA]</scope>
    <source>
        <strain evidence="3">SB210</strain>
    </source>
</reference>
<dbReference type="Proteomes" id="UP000009168">
    <property type="component" value="Unassembled WGS sequence"/>
</dbReference>
<dbReference type="EMBL" id="GG662490">
    <property type="protein sequence ID" value="EAR84478.1"/>
    <property type="molecule type" value="Genomic_DNA"/>
</dbReference>
<evidence type="ECO:0000313" key="3">
    <source>
        <dbReference type="Proteomes" id="UP000009168"/>
    </source>
</evidence>
<evidence type="ECO:0000256" key="1">
    <source>
        <dbReference type="SAM" id="MobiDB-lite"/>
    </source>
</evidence>
<feature type="compositionally biased region" description="Basic and acidic residues" evidence="1">
    <location>
        <begin position="106"/>
        <end position="115"/>
    </location>
</feature>
<sequence>MYYSPFSNYWNPYSYGNYTPYHQPQRKQPYYQPTPYHSSYYDYDPTFNYYPTHYPNYDPYEEELRRRQEKKTFDEKEKVDKLNSSLNKRKQNKTVKNKKINLQDPNKMENEDKQYESSSFEQINSQHDSSFEQITNESLQNNTQAKPDQTSKNNNNNLQNNLPKFIRVDSKTYIQEEQINYWKEVNSNPDKNNLQDCLIEERYPEEIEQKAEKLSKIVQKDYSYCLQVILQNPDYTMGMYIDIILNKQQKRQQL</sequence>
<dbReference type="AlphaFoldDB" id="I7M672"/>
<keyword evidence="3" id="KW-1185">Reference proteome</keyword>
<feature type="compositionally biased region" description="Basic residues" evidence="1">
    <location>
        <begin position="87"/>
        <end position="99"/>
    </location>
</feature>
<feature type="region of interest" description="Disordered" evidence="1">
    <location>
        <begin position="65"/>
        <end position="163"/>
    </location>
</feature>
<gene>
    <name evidence="2" type="ORF">TTHERM_00691760</name>
</gene>
<dbReference type="HOGENOM" id="CLU_1096140_0_0_1"/>
<dbReference type="GeneID" id="7830817"/>
<evidence type="ECO:0000313" key="2">
    <source>
        <dbReference type="EMBL" id="EAR84478.1"/>
    </source>
</evidence>
<feature type="compositionally biased region" description="Polar residues" evidence="1">
    <location>
        <begin position="116"/>
        <end position="152"/>
    </location>
</feature>
<proteinExistence type="predicted"/>
<feature type="compositionally biased region" description="Low complexity" evidence="1">
    <location>
        <begin position="153"/>
        <end position="162"/>
    </location>
</feature>
<accession>I7M672</accession>
<dbReference type="InParanoid" id="I7M672"/>
<dbReference type="KEGG" id="tet:TTHERM_00691760"/>